<accession>A0A173YF75</accession>
<dbReference type="EMBL" id="CYZE01000001">
    <property type="protein sequence ID" value="CUN62772.1"/>
    <property type="molecule type" value="Genomic_DNA"/>
</dbReference>
<sequence length="130" mass="15738">MTINDDDLQIIIEQVLMDEREQIYLDWIDTEDIIIPSLTIKQPWHRKKPIAVMDLEDWEQYRANVKEVLQALYYAYMRLKLFEQAQRDTAISFDEYIKKEVLAYDSEEFERVREHFEIQCLDSSEADIEL</sequence>
<organism evidence="1 2">
    <name type="scientific">Hungatella hathewayi</name>
    <dbReference type="NCBI Taxonomy" id="154046"/>
    <lineage>
        <taxon>Bacteria</taxon>
        <taxon>Bacillati</taxon>
        <taxon>Bacillota</taxon>
        <taxon>Clostridia</taxon>
        <taxon>Lachnospirales</taxon>
        <taxon>Lachnospiraceae</taxon>
        <taxon>Hungatella</taxon>
    </lineage>
</organism>
<proteinExistence type="predicted"/>
<gene>
    <name evidence="1" type="ORF">ERS852407_00742</name>
</gene>
<name>A0A173YF75_9FIRM</name>
<protein>
    <submittedName>
        <fullName evidence="1">Uncharacterized protein</fullName>
    </submittedName>
</protein>
<evidence type="ECO:0000313" key="2">
    <source>
        <dbReference type="Proteomes" id="UP000095651"/>
    </source>
</evidence>
<dbReference type="Proteomes" id="UP000095651">
    <property type="component" value="Unassembled WGS sequence"/>
</dbReference>
<dbReference type="AlphaFoldDB" id="A0A173YF75"/>
<reference evidence="1 2" key="1">
    <citation type="submission" date="2015-09" db="EMBL/GenBank/DDBJ databases">
        <authorList>
            <consortium name="Pathogen Informatics"/>
        </authorList>
    </citation>
    <scope>NUCLEOTIDE SEQUENCE [LARGE SCALE GENOMIC DNA]</scope>
    <source>
        <strain evidence="1 2">2789STDY5608850</strain>
    </source>
</reference>
<dbReference type="RefSeq" id="WP_055653032.1">
    <property type="nucleotide sequence ID" value="NZ_CABIXC010000001.1"/>
</dbReference>
<evidence type="ECO:0000313" key="1">
    <source>
        <dbReference type="EMBL" id="CUN62772.1"/>
    </source>
</evidence>